<evidence type="ECO:0000313" key="8">
    <source>
        <dbReference type="EMBL" id="GGY16766.1"/>
    </source>
</evidence>
<dbReference type="InterPro" id="IPR058240">
    <property type="entry name" value="rSAM_sf"/>
</dbReference>
<dbReference type="CDD" id="cd01335">
    <property type="entry name" value="Radical_SAM"/>
    <property type="match status" value="1"/>
</dbReference>
<evidence type="ECO:0000256" key="2">
    <source>
        <dbReference type="ARBA" id="ARBA00022485"/>
    </source>
</evidence>
<gene>
    <name evidence="8" type="ORF">GCM10010326_06110</name>
</gene>
<dbReference type="Gene3D" id="3.20.20.70">
    <property type="entry name" value="Aldolase class I"/>
    <property type="match status" value="1"/>
</dbReference>
<dbReference type="InterPro" id="IPR012840">
    <property type="entry name" value="NrdG2"/>
</dbReference>
<keyword evidence="3" id="KW-0949">S-adenosyl-L-methionine</keyword>
<dbReference type="InterPro" id="IPR007197">
    <property type="entry name" value="rSAM"/>
</dbReference>
<dbReference type="EMBL" id="BMUU01000001">
    <property type="protein sequence ID" value="GGY16766.1"/>
    <property type="molecule type" value="Genomic_DNA"/>
</dbReference>
<evidence type="ECO:0000256" key="4">
    <source>
        <dbReference type="ARBA" id="ARBA00022723"/>
    </source>
</evidence>
<dbReference type="SUPFAM" id="SSF102114">
    <property type="entry name" value="Radical SAM enzymes"/>
    <property type="match status" value="1"/>
</dbReference>
<keyword evidence="5" id="KW-0408">Iron</keyword>
<dbReference type="PROSITE" id="PS51918">
    <property type="entry name" value="RADICAL_SAM"/>
    <property type="match status" value="1"/>
</dbReference>
<proteinExistence type="predicted"/>
<dbReference type="InterPro" id="IPR034457">
    <property type="entry name" value="Organic_radical-activating"/>
</dbReference>
<evidence type="ECO:0000256" key="6">
    <source>
        <dbReference type="ARBA" id="ARBA00023014"/>
    </source>
</evidence>
<comment type="cofactor">
    <cofactor evidence="1">
        <name>[4Fe-4S] cluster</name>
        <dbReference type="ChEBI" id="CHEBI:49883"/>
    </cofactor>
</comment>
<evidence type="ECO:0000259" key="7">
    <source>
        <dbReference type="PROSITE" id="PS51918"/>
    </source>
</evidence>
<evidence type="ECO:0000256" key="5">
    <source>
        <dbReference type="ARBA" id="ARBA00023004"/>
    </source>
</evidence>
<accession>A0ABQ2ZHQ0</accession>
<keyword evidence="4" id="KW-0479">Metal-binding</keyword>
<name>A0ABQ2ZHQ0_9ACTN</name>
<dbReference type="PANTHER" id="PTHR30352">
    <property type="entry name" value="PYRUVATE FORMATE-LYASE-ACTIVATING ENZYME"/>
    <property type="match status" value="1"/>
</dbReference>
<dbReference type="PANTHER" id="PTHR30352:SF13">
    <property type="entry name" value="GLYCYL-RADICAL ENZYME ACTIVATING ENZYME YJJW-RELATED"/>
    <property type="match status" value="1"/>
</dbReference>
<protein>
    <submittedName>
        <fullName evidence="8">Anaerobic ribonucleoside-triphosphate reductase activating protein</fullName>
    </submittedName>
</protein>
<dbReference type="Pfam" id="PF04055">
    <property type="entry name" value="Radical_SAM"/>
    <property type="match status" value="1"/>
</dbReference>
<dbReference type="RefSeq" id="WP_190026076.1">
    <property type="nucleotide sequence ID" value="NZ_BMUU01000001.1"/>
</dbReference>
<organism evidence="8 9">
    <name type="scientific">Streptomyces xanthochromogenes</name>
    <dbReference type="NCBI Taxonomy" id="67384"/>
    <lineage>
        <taxon>Bacteria</taxon>
        <taxon>Bacillati</taxon>
        <taxon>Actinomycetota</taxon>
        <taxon>Actinomycetes</taxon>
        <taxon>Kitasatosporales</taxon>
        <taxon>Streptomycetaceae</taxon>
        <taxon>Streptomyces</taxon>
    </lineage>
</organism>
<dbReference type="InterPro" id="IPR013785">
    <property type="entry name" value="Aldolase_TIM"/>
</dbReference>
<keyword evidence="9" id="KW-1185">Reference proteome</keyword>
<keyword evidence="6" id="KW-0411">Iron-sulfur</keyword>
<dbReference type="SFLD" id="SFLDS00029">
    <property type="entry name" value="Radical_SAM"/>
    <property type="match status" value="1"/>
</dbReference>
<reference evidence="9" key="1">
    <citation type="journal article" date="2019" name="Int. J. Syst. Evol. Microbiol.">
        <title>The Global Catalogue of Microorganisms (GCM) 10K type strain sequencing project: providing services to taxonomists for standard genome sequencing and annotation.</title>
        <authorList>
            <consortium name="The Broad Institute Genomics Platform"/>
            <consortium name="The Broad Institute Genome Sequencing Center for Infectious Disease"/>
            <person name="Wu L."/>
            <person name="Ma J."/>
        </authorList>
    </citation>
    <scope>NUCLEOTIDE SEQUENCE [LARGE SCALE GENOMIC DNA]</scope>
    <source>
        <strain evidence="9">JCM 4594</strain>
    </source>
</reference>
<keyword evidence="2" id="KW-0004">4Fe-4S</keyword>
<evidence type="ECO:0000256" key="3">
    <source>
        <dbReference type="ARBA" id="ARBA00022691"/>
    </source>
</evidence>
<dbReference type="NCBIfam" id="TIGR02495">
    <property type="entry name" value="NrdG2"/>
    <property type="match status" value="1"/>
</dbReference>
<dbReference type="Proteomes" id="UP000600946">
    <property type="component" value="Unassembled WGS sequence"/>
</dbReference>
<evidence type="ECO:0000256" key="1">
    <source>
        <dbReference type="ARBA" id="ARBA00001966"/>
    </source>
</evidence>
<evidence type="ECO:0000313" key="9">
    <source>
        <dbReference type="Proteomes" id="UP000600946"/>
    </source>
</evidence>
<dbReference type="SFLD" id="SFLDG01094">
    <property type="entry name" value="Uncharacterised_Radical_SAM_Su"/>
    <property type="match status" value="1"/>
</dbReference>
<sequence length="203" mass="21707">MIRIGGWSRLSSCDWPGRLVTTVFCQGCPWRCGYCHNPALLPPRSAPVVSWRAVTSHLARRRGLLDGIVFSGGEPLLQPGLADALREARALGFATGLHTGGAYPRRFAQLLSAGLLDWVGFDVKAAPAAYEKVTGVPNSAAPATRSLRLLLDAGLPHQIRTTIDPALLDRADVAELERWVAAQGVRGHVTTPARFKSPAAGGR</sequence>
<comment type="caution">
    <text evidence="8">The sequence shown here is derived from an EMBL/GenBank/DDBJ whole genome shotgun (WGS) entry which is preliminary data.</text>
</comment>
<feature type="domain" description="Radical SAM core" evidence="7">
    <location>
        <begin position="15"/>
        <end position="203"/>
    </location>
</feature>
<dbReference type="GeneID" id="96288634"/>